<dbReference type="InterPro" id="IPR029035">
    <property type="entry name" value="DHS-like_NAD/FAD-binding_dom"/>
</dbReference>
<dbReference type="Gene3D" id="3.40.910.10">
    <property type="entry name" value="Deoxyhypusine synthase"/>
    <property type="match status" value="1"/>
</dbReference>
<evidence type="ECO:0000313" key="3">
    <source>
        <dbReference type="EMBL" id="AUX24910.1"/>
    </source>
</evidence>
<keyword evidence="2 3" id="KW-0808">Transferase</keyword>
<dbReference type="EC" id="2.5.1.46" evidence="3"/>
<dbReference type="Pfam" id="PF01916">
    <property type="entry name" value="DS"/>
    <property type="match status" value="1"/>
</dbReference>
<comment type="similarity">
    <text evidence="1">Belongs to the deoxyhypusine synthase family.</text>
</comment>
<accession>A0A4P2Q679</accession>
<dbReference type="PANTHER" id="PTHR11703:SF2">
    <property type="entry name" value="DEOXYHYPUSINE SYNTHASE-LIKE PROTEIN"/>
    <property type="match status" value="1"/>
</dbReference>
<evidence type="ECO:0000256" key="2">
    <source>
        <dbReference type="ARBA" id="ARBA00022679"/>
    </source>
</evidence>
<dbReference type="SUPFAM" id="SSF52467">
    <property type="entry name" value="DHS-like NAD/FAD-binding domain"/>
    <property type="match status" value="1"/>
</dbReference>
<evidence type="ECO:0000256" key="1">
    <source>
        <dbReference type="ARBA" id="ARBA00009892"/>
    </source>
</evidence>
<organism evidence="3 4">
    <name type="scientific">Sorangium cellulosum</name>
    <name type="common">Polyangium cellulosum</name>
    <dbReference type="NCBI Taxonomy" id="56"/>
    <lineage>
        <taxon>Bacteria</taxon>
        <taxon>Pseudomonadati</taxon>
        <taxon>Myxococcota</taxon>
        <taxon>Polyangia</taxon>
        <taxon>Polyangiales</taxon>
        <taxon>Polyangiaceae</taxon>
        <taxon>Sorangium</taxon>
    </lineage>
</organism>
<dbReference type="GO" id="GO:0005737">
    <property type="term" value="C:cytoplasm"/>
    <property type="evidence" value="ECO:0007669"/>
    <property type="project" value="TreeGrafter"/>
</dbReference>
<dbReference type="OrthoDB" id="9771211at2"/>
<dbReference type="Proteomes" id="UP000295781">
    <property type="component" value="Chromosome"/>
</dbReference>
<dbReference type="RefSeq" id="WP_129351487.1">
    <property type="nucleotide sequence ID" value="NZ_CP012670.1"/>
</dbReference>
<dbReference type="InterPro" id="IPR036982">
    <property type="entry name" value="Deoxyhypusine_synthase_sf"/>
</dbReference>
<dbReference type="EMBL" id="CP012670">
    <property type="protein sequence ID" value="AUX24910.1"/>
    <property type="molecule type" value="Genomic_DNA"/>
</dbReference>
<evidence type="ECO:0000313" key="4">
    <source>
        <dbReference type="Proteomes" id="UP000295781"/>
    </source>
</evidence>
<sequence length="368" mass="40638">MSSPKAPRSSHRNLSDGVEDKLVPLEALDPLKIDSFDDLIRAMSKTAFSGRALGEACDVLEAMVRDDDCLVVATFSGAMTVAKMGVVIVRMIEAGMIDCIVSTGALMAHGLSEAVGLTHYKANPTISDETYFEKGYNRVYDTLEMEKNLNAIEVFVRDELDKLDPTTPWSSEIICRQLGKALAEMGDSPGVLRSAYLHDVPVYVPAFTDSEMGLDVATWMLRKVKAQHGGEPGFDVWREAVPPSYNPFLDLLSYARLVRKKKRLGIFTIGGGVPRNWAQQVAPFYDIVGDRLGIEVEHPRFQYGVRICPEPVHWGGLSGCTYSEGVSWGKFKPPHEGGRFAEVYADATVAWPLLVRALLERLGKTPRK</sequence>
<protein>
    <submittedName>
        <fullName evidence="3">Deoxyhypusine synthase</fullName>
        <ecNumber evidence="3">2.5.1.46</ecNumber>
    </submittedName>
</protein>
<dbReference type="GO" id="GO:0034038">
    <property type="term" value="F:deoxyhypusine synthase activity"/>
    <property type="evidence" value="ECO:0007669"/>
    <property type="project" value="UniProtKB-EC"/>
</dbReference>
<proteinExistence type="inferred from homology"/>
<dbReference type="AlphaFoldDB" id="A0A4P2Q679"/>
<dbReference type="InterPro" id="IPR002773">
    <property type="entry name" value="Deoxyhypusine_synthase"/>
</dbReference>
<gene>
    <name evidence="3" type="primary">dhs</name>
    <name evidence="3" type="ORF">SOCEGT47_054500</name>
</gene>
<name>A0A4P2Q679_SORCE</name>
<dbReference type="PANTHER" id="PTHR11703">
    <property type="entry name" value="DEOXYHYPUSINE SYNTHASE"/>
    <property type="match status" value="1"/>
</dbReference>
<reference evidence="3 4" key="1">
    <citation type="submission" date="2015-09" db="EMBL/GenBank/DDBJ databases">
        <title>Sorangium comparison.</title>
        <authorList>
            <person name="Zaburannyi N."/>
            <person name="Bunk B."/>
            <person name="Overmann J."/>
            <person name="Mueller R."/>
        </authorList>
    </citation>
    <scope>NUCLEOTIDE SEQUENCE [LARGE SCALE GENOMIC DNA]</scope>
    <source>
        <strain evidence="3 4">So ceGT47</strain>
    </source>
</reference>